<keyword evidence="2" id="KW-1185">Reference proteome</keyword>
<name>A0ACB7S048_HYAAI</name>
<reference evidence="1" key="1">
    <citation type="submission" date="2020-05" db="EMBL/GenBank/DDBJ databases">
        <title>Large-scale comparative analyses of tick genomes elucidate their genetic diversity and vector capacities.</title>
        <authorList>
            <person name="Jia N."/>
            <person name="Wang J."/>
            <person name="Shi W."/>
            <person name="Du L."/>
            <person name="Sun Y."/>
            <person name="Zhan W."/>
            <person name="Jiang J."/>
            <person name="Wang Q."/>
            <person name="Zhang B."/>
            <person name="Ji P."/>
            <person name="Sakyi L.B."/>
            <person name="Cui X."/>
            <person name="Yuan T."/>
            <person name="Jiang B."/>
            <person name="Yang W."/>
            <person name="Lam T.T.-Y."/>
            <person name="Chang Q."/>
            <person name="Ding S."/>
            <person name="Wang X."/>
            <person name="Zhu J."/>
            <person name="Ruan X."/>
            <person name="Zhao L."/>
            <person name="Wei J."/>
            <person name="Que T."/>
            <person name="Du C."/>
            <person name="Cheng J."/>
            <person name="Dai P."/>
            <person name="Han X."/>
            <person name="Huang E."/>
            <person name="Gao Y."/>
            <person name="Liu J."/>
            <person name="Shao H."/>
            <person name="Ye R."/>
            <person name="Li L."/>
            <person name="Wei W."/>
            <person name="Wang X."/>
            <person name="Wang C."/>
            <person name="Yang T."/>
            <person name="Huo Q."/>
            <person name="Li W."/>
            <person name="Guo W."/>
            <person name="Chen H."/>
            <person name="Zhou L."/>
            <person name="Ni X."/>
            <person name="Tian J."/>
            <person name="Zhou Y."/>
            <person name="Sheng Y."/>
            <person name="Liu T."/>
            <person name="Pan Y."/>
            <person name="Xia L."/>
            <person name="Li J."/>
            <person name="Zhao F."/>
            <person name="Cao W."/>
        </authorList>
    </citation>
    <scope>NUCLEOTIDE SEQUENCE</scope>
    <source>
        <strain evidence="1">Hyas-2018</strain>
    </source>
</reference>
<gene>
    <name evidence="1" type="ORF">HPB50_016992</name>
</gene>
<dbReference type="Proteomes" id="UP000821845">
    <property type="component" value="Chromosome 6"/>
</dbReference>
<proteinExistence type="predicted"/>
<evidence type="ECO:0000313" key="1">
    <source>
        <dbReference type="EMBL" id="KAH6928562.1"/>
    </source>
</evidence>
<evidence type="ECO:0000313" key="2">
    <source>
        <dbReference type="Proteomes" id="UP000821845"/>
    </source>
</evidence>
<dbReference type="EMBL" id="CM023486">
    <property type="protein sequence ID" value="KAH6928562.1"/>
    <property type="molecule type" value="Genomic_DNA"/>
</dbReference>
<organism evidence="1 2">
    <name type="scientific">Hyalomma asiaticum</name>
    <name type="common">Tick</name>
    <dbReference type="NCBI Taxonomy" id="266040"/>
    <lineage>
        <taxon>Eukaryota</taxon>
        <taxon>Metazoa</taxon>
        <taxon>Ecdysozoa</taxon>
        <taxon>Arthropoda</taxon>
        <taxon>Chelicerata</taxon>
        <taxon>Arachnida</taxon>
        <taxon>Acari</taxon>
        <taxon>Parasitiformes</taxon>
        <taxon>Ixodida</taxon>
        <taxon>Ixodoidea</taxon>
        <taxon>Ixodidae</taxon>
        <taxon>Hyalomminae</taxon>
        <taxon>Hyalomma</taxon>
    </lineage>
</organism>
<accession>A0ACB7S048</accession>
<protein>
    <submittedName>
        <fullName evidence="1">Uncharacterized protein</fullName>
    </submittedName>
</protein>
<sequence>MFAPARQGLTAEELKETEHSVPPPSYPELLPGFSPKCSDNSEEDKHMACALNEQRRKFVESAFNIPPLKKPRFDDKYHRQVHTPPAVNYDSSYFPAELKVSKKARRARKSSETSVAQIDIEIETELKTPEEQETKCESDAQEGEETSQKSSEDDSDDEDEEESLDEEEMDEAMDYIHNYYDDYEDDGAFNEDNIDDGFAY</sequence>
<comment type="caution">
    <text evidence="1">The sequence shown here is derived from an EMBL/GenBank/DDBJ whole genome shotgun (WGS) entry which is preliminary data.</text>
</comment>